<feature type="signal peptide" evidence="1">
    <location>
        <begin position="1"/>
        <end position="18"/>
    </location>
</feature>
<keyword evidence="3" id="KW-1185">Reference proteome</keyword>
<dbReference type="EMBL" id="SJZI01000004">
    <property type="protein sequence ID" value="TCJ18628.1"/>
    <property type="molecule type" value="Genomic_DNA"/>
</dbReference>
<feature type="chain" id="PRO_5020830224" description="DUF3108 domain-containing protein" evidence="1">
    <location>
        <begin position="19"/>
        <end position="281"/>
    </location>
</feature>
<evidence type="ECO:0000313" key="2">
    <source>
        <dbReference type="EMBL" id="TCJ18628.1"/>
    </source>
</evidence>
<dbReference type="AlphaFoldDB" id="A0A4R1BMT1"/>
<name>A0A4R1BMT1_9BACT</name>
<dbReference type="Proteomes" id="UP000295334">
    <property type="component" value="Unassembled WGS sequence"/>
</dbReference>
<comment type="caution">
    <text evidence="2">The sequence shown here is derived from an EMBL/GenBank/DDBJ whole genome shotgun (WGS) entry which is preliminary data.</text>
</comment>
<sequence length="281" mass="32358">MRLLLPFSLLLYAAIAAAQPKFTDSTLWLRPLYQAGDRLTYRVVTHKEFPYKGKTITADAEYRVTVEVREADTARGYLLDYSVKLVTATDTERPVYALQAAALNGLQLRYRLRKYGTYGGLVDTAAVRDYLEQRLASLPKLAGWTDNDEKMWQHELEAFRHDRELREYLSPLGLIHSGNRHLWRSQPRRMASQRLRIHSGDTARGGQDLWLERIDRERNTALYHMAFQGTDATTKAAGIVTMDYDYAVELNTGWLQRLFVVQRRSAFPGFRTILIELLPSS</sequence>
<evidence type="ECO:0000256" key="1">
    <source>
        <dbReference type="SAM" id="SignalP"/>
    </source>
</evidence>
<accession>A0A4R1BMT1</accession>
<reference evidence="2 3" key="1">
    <citation type="submission" date="2019-03" db="EMBL/GenBank/DDBJ databases">
        <authorList>
            <person name="Kim M.K.M."/>
        </authorList>
    </citation>
    <scope>NUCLEOTIDE SEQUENCE [LARGE SCALE GENOMIC DNA]</scope>
    <source>
        <strain evidence="2 3">17J68-12</strain>
    </source>
</reference>
<evidence type="ECO:0000313" key="3">
    <source>
        <dbReference type="Proteomes" id="UP000295334"/>
    </source>
</evidence>
<gene>
    <name evidence="2" type="ORF">EPD60_03765</name>
</gene>
<keyword evidence="1" id="KW-0732">Signal</keyword>
<organism evidence="2 3">
    <name type="scientific">Flaviaesturariibacter flavus</name>
    <dbReference type="NCBI Taxonomy" id="2502780"/>
    <lineage>
        <taxon>Bacteria</taxon>
        <taxon>Pseudomonadati</taxon>
        <taxon>Bacteroidota</taxon>
        <taxon>Chitinophagia</taxon>
        <taxon>Chitinophagales</taxon>
        <taxon>Chitinophagaceae</taxon>
        <taxon>Flaviaestuariibacter</taxon>
    </lineage>
</organism>
<dbReference type="RefSeq" id="WP_131447001.1">
    <property type="nucleotide sequence ID" value="NZ_SJZI01000004.1"/>
</dbReference>
<evidence type="ECO:0008006" key="4">
    <source>
        <dbReference type="Google" id="ProtNLM"/>
    </source>
</evidence>
<proteinExistence type="predicted"/>
<protein>
    <recommendedName>
        <fullName evidence="4">DUF3108 domain-containing protein</fullName>
    </recommendedName>
</protein>